<comment type="caution">
    <text evidence="1">The sequence shown here is derived from an EMBL/GenBank/DDBJ whole genome shotgun (WGS) entry which is preliminary data.</text>
</comment>
<accession>A0ABU6QJL7</accession>
<dbReference type="EMBL" id="JASCZI010000443">
    <property type="protein sequence ID" value="MED6111830.1"/>
    <property type="molecule type" value="Genomic_DNA"/>
</dbReference>
<protein>
    <submittedName>
        <fullName evidence="1">Uncharacterized protein</fullName>
    </submittedName>
</protein>
<gene>
    <name evidence="1" type="ORF">PIB30_056004</name>
</gene>
<proteinExistence type="predicted"/>
<organism evidence="1 2">
    <name type="scientific">Stylosanthes scabra</name>
    <dbReference type="NCBI Taxonomy" id="79078"/>
    <lineage>
        <taxon>Eukaryota</taxon>
        <taxon>Viridiplantae</taxon>
        <taxon>Streptophyta</taxon>
        <taxon>Embryophyta</taxon>
        <taxon>Tracheophyta</taxon>
        <taxon>Spermatophyta</taxon>
        <taxon>Magnoliopsida</taxon>
        <taxon>eudicotyledons</taxon>
        <taxon>Gunneridae</taxon>
        <taxon>Pentapetalae</taxon>
        <taxon>rosids</taxon>
        <taxon>fabids</taxon>
        <taxon>Fabales</taxon>
        <taxon>Fabaceae</taxon>
        <taxon>Papilionoideae</taxon>
        <taxon>50 kb inversion clade</taxon>
        <taxon>dalbergioids sensu lato</taxon>
        <taxon>Dalbergieae</taxon>
        <taxon>Pterocarpus clade</taxon>
        <taxon>Stylosanthes</taxon>
    </lineage>
</organism>
<sequence length="99" mass="11425">MLAITNSVTSRKNPLIVSSDDTYYGELETDEPFILATDARMVYYVDNPIDKGWCSVCYMKPRDLYDMGEINEEDLSESLVHDIPFCEQQVENLQEFSLD</sequence>
<name>A0ABU6QJL7_9FABA</name>
<evidence type="ECO:0000313" key="2">
    <source>
        <dbReference type="Proteomes" id="UP001341840"/>
    </source>
</evidence>
<reference evidence="1 2" key="1">
    <citation type="journal article" date="2023" name="Plants (Basel)">
        <title>Bridging the Gap: Combining Genomics and Transcriptomics Approaches to Understand Stylosanthes scabra, an Orphan Legume from the Brazilian Caatinga.</title>
        <authorList>
            <person name="Ferreira-Neto J.R.C."/>
            <person name="da Silva M.D."/>
            <person name="Binneck E."/>
            <person name="de Melo N.F."/>
            <person name="da Silva R.H."/>
            <person name="de Melo A.L.T.M."/>
            <person name="Pandolfi V."/>
            <person name="Bustamante F.O."/>
            <person name="Brasileiro-Vidal A.C."/>
            <person name="Benko-Iseppon A.M."/>
        </authorList>
    </citation>
    <scope>NUCLEOTIDE SEQUENCE [LARGE SCALE GENOMIC DNA]</scope>
    <source>
        <tissue evidence="1">Leaves</tissue>
    </source>
</reference>
<dbReference type="Proteomes" id="UP001341840">
    <property type="component" value="Unassembled WGS sequence"/>
</dbReference>
<evidence type="ECO:0000313" key="1">
    <source>
        <dbReference type="EMBL" id="MED6111830.1"/>
    </source>
</evidence>
<keyword evidence="2" id="KW-1185">Reference proteome</keyword>